<accession>A0A8H3XA81</accession>
<gene>
    <name evidence="1" type="ORF">F8M41_005349</name>
</gene>
<dbReference type="Proteomes" id="UP000439903">
    <property type="component" value="Unassembled WGS sequence"/>
</dbReference>
<keyword evidence="2" id="KW-1185">Reference proteome</keyword>
<comment type="caution">
    <text evidence="1">The sequence shown here is derived from an EMBL/GenBank/DDBJ whole genome shotgun (WGS) entry which is preliminary data.</text>
</comment>
<evidence type="ECO:0000313" key="2">
    <source>
        <dbReference type="Proteomes" id="UP000439903"/>
    </source>
</evidence>
<sequence length="105" mass="12704">MVMDLRDFRDYVNEIDFVSYFTLEQNKKFFSRLQDLSLDELRDDKCFRNLAKHATKISVLNFEFRSYQFYSSALTSIIKSQEQLRRFKIIEDKDKYHTLIPIISS</sequence>
<protein>
    <submittedName>
        <fullName evidence="1">Uncharacterized protein</fullName>
    </submittedName>
</protein>
<dbReference type="EMBL" id="WTPW01001503">
    <property type="protein sequence ID" value="KAF0432011.1"/>
    <property type="molecule type" value="Genomic_DNA"/>
</dbReference>
<dbReference type="AlphaFoldDB" id="A0A8H3XA81"/>
<organism evidence="1 2">
    <name type="scientific">Gigaspora margarita</name>
    <dbReference type="NCBI Taxonomy" id="4874"/>
    <lineage>
        <taxon>Eukaryota</taxon>
        <taxon>Fungi</taxon>
        <taxon>Fungi incertae sedis</taxon>
        <taxon>Mucoromycota</taxon>
        <taxon>Glomeromycotina</taxon>
        <taxon>Glomeromycetes</taxon>
        <taxon>Diversisporales</taxon>
        <taxon>Gigasporaceae</taxon>
        <taxon>Gigaspora</taxon>
    </lineage>
</organism>
<name>A0A8H3XA81_GIGMA</name>
<evidence type="ECO:0000313" key="1">
    <source>
        <dbReference type="EMBL" id="KAF0432011.1"/>
    </source>
</evidence>
<proteinExistence type="predicted"/>
<reference evidence="1 2" key="1">
    <citation type="journal article" date="2019" name="Environ. Microbiol.">
        <title>At the nexus of three kingdoms: the genome of the mycorrhizal fungus Gigaspora margarita provides insights into plant, endobacterial and fungal interactions.</title>
        <authorList>
            <person name="Venice F."/>
            <person name="Ghignone S."/>
            <person name="Salvioli di Fossalunga A."/>
            <person name="Amselem J."/>
            <person name="Novero M."/>
            <person name="Xianan X."/>
            <person name="Sedzielewska Toro K."/>
            <person name="Morin E."/>
            <person name="Lipzen A."/>
            <person name="Grigoriev I.V."/>
            <person name="Henrissat B."/>
            <person name="Martin F.M."/>
            <person name="Bonfante P."/>
        </authorList>
    </citation>
    <scope>NUCLEOTIDE SEQUENCE [LARGE SCALE GENOMIC DNA]</scope>
    <source>
        <strain evidence="1 2">BEG34</strain>
    </source>
</reference>